<keyword evidence="1" id="KW-0472">Membrane</keyword>
<keyword evidence="1" id="KW-1133">Transmembrane helix</keyword>
<sequence>MESETEVSGFLEIVFWLVILLSAGAALLSMKKNNAGIYFLLFAILHSLSLLFLRNLLISVPEQSVMASEENTLRLYLFIFPWFLSMAALVIGILKTRSQHL</sequence>
<feature type="transmembrane region" description="Helical" evidence="1">
    <location>
        <begin position="6"/>
        <end position="28"/>
    </location>
</feature>
<dbReference type="AlphaFoldDB" id="A0A427TX69"/>
<name>A0A427TX69_9BACI</name>
<feature type="transmembrane region" description="Helical" evidence="1">
    <location>
        <begin position="35"/>
        <end position="53"/>
    </location>
</feature>
<protein>
    <recommendedName>
        <fullName evidence="4">Transmembrane protein</fullName>
    </recommendedName>
</protein>
<evidence type="ECO:0008006" key="4">
    <source>
        <dbReference type="Google" id="ProtNLM"/>
    </source>
</evidence>
<keyword evidence="1" id="KW-0812">Transmembrane</keyword>
<evidence type="ECO:0000313" key="3">
    <source>
        <dbReference type="Proteomes" id="UP000279911"/>
    </source>
</evidence>
<dbReference type="Proteomes" id="UP000279911">
    <property type="component" value="Unassembled WGS sequence"/>
</dbReference>
<gene>
    <name evidence="2" type="ORF">EJA10_02935</name>
</gene>
<organism evidence="2 3">
    <name type="scientific">Mesobacillus subterraneus</name>
    <dbReference type="NCBI Taxonomy" id="285983"/>
    <lineage>
        <taxon>Bacteria</taxon>
        <taxon>Bacillati</taxon>
        <taxon>Bacillota</taxon>
        <taxon>Bacilli</taxon>
        <taxon>Bacillales</taxon>
        <taxon>Bacillaceae</taxon>
        <taxon>Mesobacillus</taxon>
    </lineage>
</organism>
<dbReference type="EMBL" id="RSFW01000003">
    <property type="protein sequence ID" value="RSD29078.1"/>
    <property type="molecule type" value="Genomic_DNA"/>
</dbReference>
<accession>A0A427TX69</accession>
<comment type="caution">
    <text evidence="2">The sequence shown here is derived from an EMBL/GenBank/DDBJ whole genome shotgun (WGS) entry which is preliminary data.</text>
</comment>
<feature type="transmembrane region" description="Helical" evidence="1">
    <location>
        <begin position="73"/>
        <end position="94"/>
    </location>
</feature>
<proteinExistence type="predicted"/>
<evidence type="ECO:0000313" key="2">
    <source>
        <dbReference type="EMBL" id="RSD29078.1"/>
    </source>
</evidence>
<dbReference type="RefSeq" id="WP_125478510.1">
    <property type="nucleotide sequence ID" value="NZ_RSFW01000003.1"/>
</dbReference>
<reference evidence="3" key="1">
    <citation type="submission" date="2018-12" db="EMBL/GenBank/DDBJ databases">
        <title>Bacillus chawlae sp. nov., Bacillus glennii sp. nov., and Bacillus saganii sp. nov. Isolated from the Vehicle Assembly Building at Kennedy Space Center where the Viking Spacecraft were Assembled.</title>
        <authorList>
            <person name="Seuylemezian A."/>
            <person name="Vaishampayan P."/>
        </authorList>
    </citation>
    <scope>NUCLEOTIDE SEQUENCE [LARGE SCALE GENOMIC DNA]</scope>
    <source>
        <strain evidence="3">DSM 13966</strain>
    </source>
</reference>
<evidence type="ECO:0000256" key="1">
    <source>
        <dbReference type="SAM" id="Phobius"/>
    </source>
</evidence>